<organism evidence="7 8">
    <name type="scientific">Abiotrophia defectiva</name>
    <name type="common">Streptococcus defectivus</name>
    <dbReference type="NCBI Taxonomy" id="46125"/>
    <lineage>
        <taxon>Bacteria</taxon>
        <taxon>Bacillati</taxon>
        <taxon>Bacillota</taxon>
        <taxon>Bacilli</taxon>
        <taxon>Lactobacillales</taxon>
        <taxon>Aerococcaceae</taxon>
        <taxon>Abiotrophia</taxon>
    </lineage>
</organism>
<evidence type="ECO:0000256" key="1">
    <source>
        <dbReference type="ARBA" id="ARBA00001933"/>
    </source>
</evidence>
<keyword evidence="5" id="KW-0663">Pyridoxal phosphate</keyword>
<dbReference type="Gene3D" id="3.90.1150.10">
    <property type="entry name" value="Aspartate Aminotransferase, domain 1"/>
    <property type="match status" value="1"/>
</dbReference>
<evidence type="ECO:0000256" key="3">
    <source>
        <dbReference type="ARBA" id="ARBA00022576"/>
    </source>
</evidence>
<accession>A0A929MV79</accession>
<feature type="non-terminal residue" evidence="7">
    <location>
        <position position="134"/>
    </location>
</feature>
<dbReference type="SUPFAM" id="SSF53383">
    <property type="entry name" value="PLP-dependent transferases"/>
    <property type="match status" value="1"/>
</dbReference>
<evidence type="ECO:0000259" key="6">
    <source>
        <dbReference type="Pfam" id="PF00155"/>
    </source>
</evidence>
<comment type="similarity">
    <text evidence="2">Belongs to the class-I pyridoxal-phosphate-dependent aminotransferase family.</text>
</comment>
<dbReference type="InterPro" id="IPR015424">
    <property type="entry name" value="PyrdxlP-dep_Trfase"/>
</dbReference>
<name>A0A929MV79_ABIDE</name>
<dbReference type="GO" id="GO:0006520">
    <property type="term" value="P:amino acid metabolic process"/>
    <property type="evidence" value="ECO:0007669"/>
    <property type="project" value="InterPro"/>
</dbReference>
<dbReference type="GO" id="GO:0008483">
    <property type="term" value="F:transaminase activity"/>
    <property type="evidence" value="ECO:0007669"/>
    <property type="project" value="UniProtKB-KW"/>
</dbReference>
<reference evidence="7" key="1">
    <citation type="submission" date="2020-04" db="EMBL/GenBank/DDBJ databases">
        <title>Deep metagenomics examines the oral microbiome during advanced dental caries in children, revealing novel taxa and co-occurrences with host molecules.</title>
        <authorList>
            <person name="Baker J.L."/>
            <person name="Morton J.T."/>
            <person name="Dinis M."/>
            <person name="Alvarez R."/>
            <person name="Tran N.C."/>
            <person name="Knight R."/>
            <person name="Edlund A."/>
        </authorList>
    </citation>
    <scope>NUCLEOTIDE SEQUENCE</scope>
    <source>
        <strain evidence="7">JCVI_23_bin.16</strain>
    </source>
</reference>
<dbReference type="EMBL" id="JABZFV010000423">
    <property type="protein sequence ID" value="MBF0935834.1"/>
    <property type="molecule type" value="Genomic_DNA"/>
</dbReference>
<sequence>MSHRFINQKVQSIQPSGIRKFFDIANEIEDVISLGVGEPDFDTPWHVREEGIYTLQKGRTFYTANRGLMELRTEISNYIARNHAVQYNPATQVLVTIGGSEAIDLALRACLEPGDEVIYHEPCYVSYLPCITLA</sequence>
<dbReference type="InterPro" id="IPR004839">
    <property type="entry name" value="Aminotransferase_I/II_large"/>
</dbReference>
<dbReference type="AlphaFoldDB" id="A0A929MV79"/>
<keyword evidence="4" id="KW-0808">Transferase</keyword>
<feature type="domain" description="Aminotransferase class I/classII large" evidence="6">
    <location>
        <begin position="30"/>
        <end position="133"/>
    </location>
</feature>
<dbReference type="GO" id="GO:0030170">
    <property type="term" value="F:pyridoxal phosphate binding"/>
    <property type="evidence" value="ECO:0007669"/>
    <property type="project" value="InterPro"/>
</dbReference>
<evidence type="ECO:0000313" key="8">
    <source>
        <dbReference type="Proteomes" id="UP000757900"/>
    </source>
</evidence>
<protein>
    <submittedName>
        <fullName evidence="7">Aminotransferase class I/II-fold pyridoxal phosphate-dependent enzyme</fullName>
    </submittedName>
</protein>
<comment type="cofactor">
    <cofactor evidence="1">
        <name>pyridoxal 5'-phosphate</name>
        <dbReference type="ChEBI" id="CHEBI:597326"/>
    </cofactor>
</comment>
<dbReference type="InterPro" id="IPR015421">
    <property type="entry name" value="PyrdxlP-dep_Trfase_major"/>
</dbReference>
<evidence type="ECO:0000256" key="2">
    <source>
        <dbReference type="ARBA" id="ARBA00007441"/>
    </source>
</evidence>
<proteinExistence type="inferred from homology"/>
<evidence type="ECO:0000313" key="7">
    <source>
        <dbReference type="EMBL" id="MBF0935834.1"/>
    </source>
</evidence>
<dbReference type="PANTHER" id="PTHR46383:SF3">
    <property type="entry name" value="ASPARTATE AMINOTRANSFERASE-RELATED"/>
    <property type="match status" value="1"/>
</dbReference>
<evidence type="ECO:0000256" key="5">
    <source>
        <dbReference type="ARBA" id="ARBA00022898"/>
    </source>
</evidence>
<dbReference type="InterPro" id="IPR050596">
    <property type="entry name" value="AspAT/PAT-like"/>
</dbReference>
<comment type="caution">
    <text evidence="7">The sequence shown here is derived from an EMBL/GenBank/DDBJ whole genome shotgun (WGS) entry which is preliminary data.</text>
</comment>
<evidence type="ECO:0000256" key="4">
    <source>
        <dbReference type="ARBA" id="ARBA00022679"/>
    </source>
</evidence>
<keyword evidence="3 7" id="KW-0032">Aminotransferase</keyword>
<dbReference type="PANTHER" id="PTHR46383">
    <property type="entry name" value="ASPARTATE AMINOTRANSFERASE"/>
    <property type="match status" value="1"/>
</dbReference>
<dbReference type="CDD" id="cd00609">
    <property type="entry name" value="AAT_like"/>
    <property type="match status" value="1"/>
</dbReference>
<dbReference type="Proteomes" id="UP000757900">
    <property type="component" value="Unassembled WGS sequence"/>
</dbReference>
<dbReference type="Gene3D" id="3.40.640.10">
    <property type="entry name" value="Type I PLP-dependent aspartate aminotransferase-like (Major domain)"/>
    <property type="match status" value="1"/>
</dbReference>
<dbReference type="Pfam" id="PF00155">
    <property type="entry name" value="Aminotran_1_2"/>
    <property type="match status" value="1"/>
</dbReference>
<gene>
    <name evidence="7" type="ORF">HXK00_09395</name>
</gene>
<dbReference type="InterPro" id="IPR015422">
    <property type="entry name" value="PyrdxlP-dep_Trfase_small"/>
</dbReference>